<dbReference type="EMBL" id="JAQIZT010000002">
    <property type="protein sequence ID" value="KAJ7005780.1"/>
    <property type="molecule type" value="Genomic_DNA"/>
</dbReference>
<dbReference type="Proteomes" id="UP001164929">
    <property type="component" value="Chromosome 2"/>
</dbReference>
<gene>
    <name evidence="1" type="ORF">NC653_005186</name>
</gene>
<keyword evidence="2" id="KW-1185">Reference proteome</keyword>
<dbReference type="AlphaFoldDB" id="A0AAD6WAR8"/>
<comment type="caution">
    <text evidence="1">The sequence shown here is derived from an EMBL/GenBank/DDBJ whole genome shotgun (WGS) entry which is preliminary data.</text>
</comment>
<sequence length="44" mass="4842">MSIFIEITKLTPGAVERGRRSNTGLYSIRLLTGQANFLLASCLE</sequence>
<name>A0AAD6WAR8_9ROSI</name>
<protein>
    <submittedName>
        <fullName evidence="1">Uncharacterized protein</fullName>
    </submittedName>
</protein>
<evidence type="ECO:0000313" key="1">
    <source>
        <dbReference type="EMBL" id="KAJ7005780.1"/>
    </source>
</evidence>
<organism evidence="1 2">
    <name type="scientific">Populus alba x Populus x berolinensis</name>
    <dbReference type="NCBI Taxonomy" id="444605"/>
    <lineage>
        <taxon>Eukaryota</taxon>
        <taxon>Viridiplantae</taxon>
        <taxon>Streptophyta</taxon>
        <taxon>Embryophyta</taxon>
        <taxon>Tracheophyta</taxon>
        <taxon>Spermatophyta</taxon>
        <taxon>Magnoliopsida</taxon>
        <taxon>eudicotyledons</taxon>
        <taxon>Gunneridae</taxon>
        <taxon>Pentapetalae</taxon>
        <taxon>rosids</taxon>
        <taxon>fabids</taxon>
        <taxon>Malpighiales</taxon>
        <taxon>Salicaceae</taxon>
        <taxon>Saliceae</taxon>
        <taxon>Populus</taxon>
    </lineage>
</organism>
<reference evidence="1" key="1">
    <citation type="journal article" date="2023" name="Mol. Ecol. Resour.">
        <title>Chromosome-level genome assembly of a triploid poplar Populus alba 'Berolinensis'.</title>
        <authorList>
            <person name="Chen S."/>
            <person name="Yu Y."/>
            <person name="Wang X."/>
            <person name="Wang S."/>
            <person name="Zhang T."/>
            <person name="Zhou Y."/>
            <person name="He R."/>
            <person name="Meng N."/>
            <person name="Wang Y."/>
            <person name="Liu W."/>
            <person name="Liu Z."/>
            <person name="Liu J."/>
            <person name="Guo Q."/>
            <person name="Huang H."/>
            <person name="Sederoff R.R."/>
            <person name="Wang G."/>
            <person name="Qu G."/>
            <person name="Chen S."/>
        </authorList>
    </citation>
    <scope>NUCLEOTIDE SEQUENCE</scope>
    <source>
        <strain evidence="1">SC-2020</strain>
    </source>
</reference>
<proteinExistence type="predicted"/>
<accession>A0AAD6WAR8</accession>
<evidence type="ECO:0000313" key="2">
    <source>
        <dbReference type="Proteomes" id="UP001164929"/>
    </source>
</evidence>